<reference evidence="1" key="1">
    <citation type="submission" date="2022-01" db="EMBL/GenBank/DDBJ databases">
        <title>Novel bile acid biosynthetic pathways are enriched in the microbiome of centenarians.</title>
        <authorList>
            <person name="Sato Y."/>
            <person name="Atarashi K."/>
            <person name="Plichta R.D."/>
            <person name="Arai Y."/>
            <person name="Sasajima S."/>
            <person name="Kearney M.S."/>
            <person name="Suda W."/>
            <person name="Takeshita K."/>
            <person name="Sasaki T."/>
            <person name="Okamoto S."/>
            <person name="Skelly N.A."/>
            <person name="Okamura Y."/>
            <person name="Vlamakis H."/>
            <person name="Li Y."/>
            <person name="Tanoue T."/>
            <person name="Takei H."/>
            <person name="Nittono H."/>
            <person name="Narushima S."/>
            <person name="Irie J."/>
            <person name="Itoh H."/>
            <person name="Moriya K."/>
            <person name="Sugiura Y."/>
            <person name="Suematsu M."/>
            <person name="Moritoki N."/>
            <person name="Shibata S."/>
            <person name="Littman R.D."/>
            <person name="Fischbach A.M."/>
            <person name="Uwamino Y."/>
            <person name="Inoue T."/>
            <person name="Honda A."/>
            <person name="Hattori M."/>
            <person name="Murai T."/>
            <person name="Xavier J.R."/>
            <person name="Hirose N."/>
            <person name="Honda K."/>
        </authorList>
    </citation>
    <scope>NUCLEOTIDE SEQUENCE</scope>
    <source>
        <strain evidence="1">CE91-St3</strain>
    </source>
</reference>
<protein>
    <submittedName>
        <fullName evidence="1">Uncharacterized protein</fullName>
    </submittedName>
</protein>
<gene>
    <name evidence="1" type="ORF">CE91St3_32790</name>
</gene>
<dbReference type="AlphaFoldDB" id="A0AA37NSA7"/>
<dbReference type="Proteomes" id="UP001055114">
    <property type="component" value="Unassembled WGS sequence"/>
</dbReference>
<name>A0AA37NSA7_9BACT</name>
<proteinExistence type="predicted"/>
<sequence length="61" mass="7113">MFFLDSDVQYRASLDMPIALVKGCYNLPQKWKNFSVLDKKDIDGVMIGDFRNGVVKIYFFD</sequence>
<comment type="caution">
    <text evidence="1">The sequence shown here is derived from an EMBL/GenBank/DDBJ whole genome shotgun (WGS) entry which is preliminary data.</text>
</comment>
<evidence type="ECO:0000313" key="1">
    <source>
        <dbReference type="EMBL" id="GKH73416.1"/>
    </source>
</evidence>
<accession>A0AA37NSA7</accession>
<dbReference type="EMBL" id="BQNZ01000003">
    <property type="protein sequence ID" value="GKH73416.1"/>
    <property type="molecule type" value="Genomic_DNA"/>
</dbReference>
<evidence type="ECO:0000313" key="2">
    <source>
        <dbReference type="Proteomes" id="UP001055114"/>
    </source>
</evidence>
<organism evidence="1 2">
    <name type="scientific">Parabacteroides merdae</name>
    <dbReference type="NCBI Taxonomy" id="46503"/>
    <lineage>
        <taxon>Bacteria</taxon>
        <taxon>Pseudomonadati</taxon>
        <taxon>Bacteroidota</taxon>
        <taxon>Bacteroidia</taxon>
        <taxon>Bacteroidales</taxon>
        <taxon>Tannerellaceae</taxon>
        <taxon>Parabacteroides</taxon>
    </lineage>
</organism>